<dbReference type="InterPro" id="IPR047187">
    <property type="entry name" value="SF1_C_Upf1"/>
</dbReference>
<evidence type="ECO:0000256" key="2">
    <source>
        <dbReference type="ARBA" id="ARBA00022741"/>
    </source>
</evidence>
<dbReference type="GO" id="GO:0016787">
    <property type="term" value="F:hydrolase activity"/>
    <property type="evidence" value="ECO:0007669"/>
    <property type="project" value="UniProtKB-KW"/>
</dbReference>
<dbReference type="GO" id="GO:0005524">
    <property type="term" value="F:ATP binding"/>
    <property type="evidence" value="ECO:0007669"/>
    <property type="project" value="UniProtKB-KW"/>
</dbReference>
<evidence type="ECO:0000256" key="3">
    <source>
        <dbReference type="ARBA" id="ARBA00022801"/>
    </source>
</evidence>
<dbReference type="RefSeq" id="WP_053225127.1">
    <property type="nucleotide sequence ID" value="NZ_JSVA01000035.1"/>
</dbReference>
<keyword evidence="5" id="KW-0067">ATP-binding</keyword>
<dbReference type="InterPro" id="IPR050534">
    <property type="entry name" value="Coronavir_polyprotein_1ab"/>
</dbReference>
<feature type="domain" description="DNA2/NAM7 helicase-like C-terminal" evidence="7">
    <location>
        <begin position="1012"/>
        <end position="1186"/>
    </location>
</feature>
<dbReference type="InterPro" id="IPR027417">
    <property type="entry name" value="P-loop_NTPase"/>
</dbReference>
<keyword evidence="2" id="KW-0547">Nucleotide-binding</keyword>
<dbReference type="CDD" id="cd18808">
    <property type="entry name" value="SF1_C_Upf1"/>
    <property type="match status" value="1"/>
</dbReference>
<dbReference type="SUPFAM" id="SSF52540">
    <property type="entry name" value="P-loop containing nucleoside triphosphate hydrolases"/>
    <property type="match status" value="1"/>
</dbReference>
<dbReference type="InterPro" id="IPR041679">
    <property type="entry name" value="DNA2/NAM7-like_C"/>
</dbReference>
<dbReference type="GO" id="GO:0004386">
    <property type="term" value="F:helicase activity"/>
    <property type="evidence" value="ECO:0007669"/>
    <property type="project" value="UniProtKB-KW"/>
</dbReference>
<accession>A0A0L8AGV9</accession>
<protein>
    <submittedName>
        <fullName evidence="8">DNA helicase I</fullName>
    </submittedName>
</protein>
<dbReference type="PATRIC" id="fig|1566026.4.peg.2231"/>
<evidence type="ECO:0000259" key="7">
    <source>
        <dbReference type="Pfam" id="PF13087"/>
    </source>
</evidence>
<evidence type="ECO:0000256" key="4">
    <source>
        <dbReference type="ARBA" id="ARBA00022806"/>
    </source>
</evidence>
<proteinExistence type="inferred from homology"/>
<name>A0A0L8AGV9_9BACT</name>
<keyword evidence="4 8" id="KW-0347">Helicase</keyword>
<keyword evidence="3" id="KW-0378">Hydrolase</keyword>
<feature type="domain" description="DNA2/NAM7 helicase helicase" evidence="6">
    <location>
        <begin position="880"/>
        <end position="985"/>
    </location>
</feature>
<evidence type="ECO:0000256" key="1">
    <source>
        <dbReference type="ARBA" id="ARBA00007913"/>
    </source>
</evidence>
<dbReference type="InterPro" id="IPR025103">
    <property type="entry name" value="DUF4011"/>
</dbReference>
<feature type="domain" description="DNA2/NAM7 helicase helicase" evidence="6">
    <location>
        <begin position="305"/>
        <end position="436"/>
    </location>
</feature>
<dbReference type="EMBL" id="JSVA01000035">
    <property type="protein sequence ID" value="KOF01385.1"/>
    <property type="molecule type" value="Genomic_DNA"/>
</dbReference>
<dbReference type="Proteomes" id="UP000036908">
    <property type="component" value="Unassembled WGS sequence"/>
</dbReference>
<comment type="similarity">
    <text evidence="1">Belongs to the DNA2/NAM7 helicase family.</text>
</comment>
<comment type="caution">
    <text evidence="8">The sequence shown here is derived from an EMBL/GenBank/DDBJ whole genome shotgun (WGS) entry which is preliminary data.</text>
</comment>
<organism evidence="8 9">
    <name type="scientific">Roseivirga seohaensis subsp. aquiponti</name>
    <dbReference type="NCBI Taxonomy" id="1566026"/>
    <lineage>
        <taxon>Bacteria</taxon>
        <taxon>Pseudomonadati</taxon>
        <taxon>Bacteroidota</taxon>
        <taxon>Cytophagia</taxon>
        <taxon>Cytophagales</taxon>
        <taxon>Roseivirgaceae</taxon>
        <taxon>Roseivirga</taxon>
    </lineage>
</organism>
<evidence type="ECO:0000259" key="6">
    <source>
        <dbReference type="Pfam" id="PF13086"/>
    </source>
</evidence>
<evidence type="ECO:0000313" key="9">
    <source>
        <dbReference type="Proteomes" id="UP000036908"/>
    </source>
</evidence>
<dbReference type="Pfam" id="PF13195">
    <property type="entry name" value="DUF4011"/>
    <property type="match status" value="1"/>
</dbReference>
<dbReference type="PANTHER" id="PTHR43788:SF8">
    <property type="entry name" value="DNA-BINDING PROTEIN SMUBP-2"/>
    <property type="match status" value="1"/>
</dbReference>
<gene>
    <name evidence="8" type="ORF">OB69_17930</name>
</gene>
<reference evidence="9" key="1">
    <citation type="submission" date="2014-11" db="EMBL/GenBank/DDBJ databases">
        <title>Genome sequencing of Roseivirga sp. D-25.</title>
        <authorList>
            <person name="Selvaratnam C."/>
            <person name="Thevarajoo S."/>
            <person name="Goh K.M."/>
            <person name="Eee R."/>
            <person name="Chan K.-G."/>
            <person name="Chong C.S."/>
        </authorList>
    </citation>
    <scope>NUCLEOTIDE SEQUENCE [LARGE SCALE GENOMIC DNA]</scope>
    <source>
        <strain evidence="9">D-25</strain>
    </source>
</reference>
<dbReference type="InterPro" id="IPR041677">
    <property type="entry name" value="DNA2/NAM7_AAA_11"/>
</dbReference>
<keyword evidence="9" id="KW-1185">Reference proteome</keyword>
<evidence type="ECO:0000256" key="5">
    <source>
        <dbReference type="ARBA" id="ARBA00022840"/>
    </source>
</evidence>
<dbReference type="Pfam" id="PF13087">
    <property type="entry name" value="AAA_12"/>
    <property type="match status" value="1"/>
</dbReference>
<dbReference type="Pfam" id="PF13086">
    <property type="entry name" value="AAA_11"/>
    <property type="match status" value="2"/>
</dbReference>
<sequence>MQHILQSYLRRLTNLSANNRSLVLLKLLSDQFIDLHDFDHMDLKPSFRIIEDIIAQKATIPLIPNSDARDARSNQLATRLRKVKRREQFLFDETGGKDLYVGWPFVQGKFNDGSIVRAPLIFFPVNLEMKDNEWSLKPRTDVNITLNKSFLMAYAHFNNVSLDEDLLERSFDDFEKGSTVFRTSLYDLLEESKISIRFGSEIYADKLNPFAEFSKAGFEKENDLGKLNLVSEAVLGIFPQADSYLMPDYEHMLANLKVDSLEEFFAQKNFSEQNDFGADFDPYRYFLDKVKEEETFTPFRKDVFQENAIKAVKKGNSIVVQGPPGTGKSQLICNLMADYMARGKKVLLVSQKRAALDVVYERLKTKDITDFVGLVHDFKNDRKEIYSKISSQISRLNEYKRNNTNLDAIQLDRTFKQASRTIDDVTETLEDYKKALFDDTESGLSIKELYLTSDPEMESIPLVQEYNQIDFRGNQFEKEMTRYFEYAQKLNVKGHPWSERVDFSSFKVQDLKKMLEYLDEIPVETSRLAAEVSAIVEEKVDYDTCRRMAENLGKLKDFNEYLKNEKIYALLKPMIGVPNKESDLLWLANNRVLINKCFEGEGVEKSLETKALGEVQTLLKKRANARKSIIRSIKWSFSKEKIRLARILVANGLSNTKEDFKILDQRIDNRLNLQHQITKIKSVVWIEAVPNSFQQEDLNTWIDQLEMALRAKLIFASFTNFKEYFPVKKLSAKELKSRIKAIRTTLKDLPKKREAWNKYILPVQVDQLLLSSDFLSQLKRTLKRDFDSICEMDQIKSSLTEARLSGLKKLEELGARTTAEYIAIFDNSLRLAWIDHIESKHPILRSVSTLKFEQMISDLQDAEAQKLETSTQILLQKAREKTYEPAEYNRLNNMITYRDLEHQVNKKRQIWPLRKLINHFSEDIFSLMPCWMASPESVSAIFPMESFFDLVIFDEASQCFSEKGLPAIYRGKQLVIAGDNQQLRPNDLYRVKWEEESEEMALDVESLLELASKFLMQVQLQGHYRSQSLALIDFSNQHFYKGKLQMLPHFNQINDSKPAIDFIKMDGLWEKQTNILEADKVIELLLQLKKSDTSKSVGVVTFNVSQQHLIQDKIEEHGLNDWEGLFVKNIENVQGDERDIIIFSTAYGRDAKGKINLHFGSLNMAGGENRLNVAITRAKEKVVIVTSLLPEEMKVSQLKNEGPKLLKAYLEYAKKVSEGEYEPTVNVSKAFGQDWYLKNKLKDWEKDFSIKFTEELPFADLSLKWRGKYKGVLLTDDNVFYESATVKDSFVYKPFLLESKEWKYRFVHSRNFWQNPQVVKENIGRLVEVAQEAS</sequence>
<dbReference type="PANTHER" id="PTHR43788">
    <property type="entry name" value="DNA2/NAM7 HELICASE FAMILY MEMBER"/>
    <property type="match status" value="1"/>
</dbReference>
<evidence type="ECO:0000313" key="8">
    <source>
        <dbReference type="EMBL" id="KOF01385.1"/>
    </source>
</evidence>
<dbReference type="Gene3D" id="3.40.50.300">
    <property type="entry name" value="P-loop containing nucleotide triphosphate hydrolases"/>
    <property type="match status" value="3"/>
</dbReference>
<dbReference type="OrthoDB" id="9757917at2"/>